<comment type="cofactor">
    <cofactor evidence="1 14 15">
        <name>Zn(2+)</name>
        <dbReference type="ChEBI" id="CHEBI:29105"/>
    </cofactor>
</comment>
<evidence type="ECO:0000256" key="14">
    <source>
        <dbReference type="PIRSR" id="PIRSR606262-3"/>
    </source>
</evidence>
<dbReference type="GO" id="GO:0005829">
    <property type="term" value="C:cytosol"/>
    <property type="evidence" value="ECO:0007669"/>
    <property type="project" value="TreeGrafter"/>
</dbReference>
<evidence type="ECO:0000256" key="11">
    <source>
        <dbReference type="ARBA" id="ARBA00049558"/>
    </source>
</evidence>
<dbReference type="RefSeq" id="WP_019225739.1">
    <property type="nucleotide sequence ID" value="NZ_CP046996.1"/>
</dbReference>
<dbReference type="InterPro" id="IPR002125">
    <property type="entry name" value="CMP_dCMP_dom"/>
</dbReference>
<sequence>MKNEQVLDINQAAELIRQAHQACEDAYAPYSCYKVGAAVLWESGRITSGVNVENASYGLTVCAERNAVFHGIGLGERRIKAVAVAVPLEEIPSPCGACRQVIREFASDCLVLLSNGSGEIRKTRLKDLLPDSFGPEFLKSI</sequence>
<dbReference type="EMBL" id="CP046996">
    <property type="protein sequence ID" value="QGZ99752.1"/>
    <property type="molecule type" value="Genomic_DNA"/>
</dbReference>
<dbReference type="CDD" id="cd01283">
    <property type="entry name" value="cytidine_deaminase"/>
    <property type="match status" value="1"/>
</dbReference>
<comment type="catalytic activity">
    <reaction evidence="10 15">
        <text>2'-deoxycytidine + H2O + H(+) = 2'-deoxyuridine + NH4(+)</text>
        <dbReference type="Rhea" id="RHEA:13433"/>
        <dbReference type="ChEBI" id="CHEBI:15377"/>
        <dbReference type="ChEBI" id="CHEBI:15378"/>
        <dbReference type="ChEBI" id="CHEBI:15698"/>
        <dbReference type="ChEBI" id="CHEBI:16450"/>
        <dbReference type="ChEBI" id="CHEBI:28938"/>
        <dbReference type="EC" id="3.5.4.5"/>
    </reaction>
</comment>
<dbReference type="GO" id="GO:0004126">
    <property type="term" value="F:cytidine deaminase activity"/>
    <property type="evidence" value="ECO:0007669"/>
    <property type="project" value="UniProtKB-UniRule"/>
</dbReference>
<proteinExistence type="inferred from homology"/>
<keyword evidence="6 14" id="KW-0479">Metal-binding</keyword>
<dbReference type="Proteomes" id="UP000430508">
    <property type="component" value="Chromosome"/>
</dbReference>
<comment type="function">
    <text evidence="2 15">This enzyme scavenges exogenous and endogenous cytidine and 2'-deoxycytidine for UMP synthesis.</text>
</comment>
<name>A0A857DG09_9FIRM</name>
<evidence type="ECO:0000256" key="12">
    <source>
        <dbReference type="PIRSR" id="PIRSR606262-1"/>
    </source>
</evidence>
<dbReference type="PROSITE" id="PS51747">
    <property type="entry name" value="CYT_DCMP_DEAMINASES_2"/>
    <property type="match status" value="1"/>
</dbReference>
<evidence type="ECO:0000256" key="7">
    <source>
        <dbReference type="ARBA" id="ARBA00022801"/>
    </source>
</evidence>
<feature type="binding site" evidence="14">
    <location>
        <position position="62"/>
    </location>
    <ligand>
        <name>Zn(2+)</name>
        <dbReference type="ChEBI" id="CHEBI:29105"/>
        <note>catalytic</note>
    </ligand>
</feature>
<keyword evidence="8 14" id="KW-0862">Zinc</keyword>
<dbReference type="SUPFAM" id="SSF53927">
    <property type="entry name" value="Cytidine deaminase-like"/>
    <property type="match status" value="1"/>
</dbReference>
<evidence type="ECO:0000256" key="8">
    <source>
        <dbReference type="ARBA" id="ARBA00022833"/>
    </source>
</evidence>
<dbReference type="InterPro" id="IPR006262">
    <property type="entry name" value="Cyt_deam_tetra"/>
</dbReference>
<feature type="active site" description="Proton donor" evidence="12">
    <location>
        <position position="64"/>
    </location>
</feature>
<evidence type="ECO:0000256" key="5">
    <source>
        <dbReference type="ARBA" id="ARBA00018266"/>
    </source>
</evidence>
<dbReference type="PANTHER" id="PTHR11644:SF2">
    <property type="entry name" value="CYTIDINE DEAMINASE"/>
    <property type="match status" value="1"/>
</dbReference>
<evidence type="ECO:0000259" key="16">
    <source>
        <dbReference type="PROSITE" id="PS51747"/>
    </source>
</evidence>
<dbReference type="NCBIfam" id="NF004064">
    <property type="entry name" value="PRK05578.1"/>
    <property type="match status" value="1"/>
</dbReference>
<evidence type="ECO:0000256" key="15">
    <source>
        <dbReference type="RuleBase" id="RU364006"/>
    </source>
</evidence>
<organism evidence="17 18">
    <name type="scientific">Dehalobacter restrictus</name>
    <dbReference type="NCBI Taxonomy" id="55583"/>
    <lineage>
        <taxon>Bacteria</taxon>
        <taxon>Bacillati</taxon>
        <taxon>Bacillota</taxon>
        <taxon>Clostridia</taxon>
        <taxon>Eubacteriales</taxon>
        <taxon>Desulfitobacteriaceae</taxon>
        <taxon>Dehalobacter</taxon>
    </lineage>
</organism>
<protein>
    <recommendedName>
        <fullName evidence="5 15">Cytidine deaminase</fullName>
        <ecNumber evidence="4 15">3.5.4.5</ecNumber>
    </recommendedName>
    <alternativeName>
        <fullName evidence="9 15">Cytidine aminohydrolase</fullName>
    </alternativeName>
</protein>
<comment type="catalytic activity">
    <reaction evidence="11 15">
        <text>cytidine + H2O + H(+) = uridine + NH4(+)</text>
        <dbReference type="Rhea" id="RHEA:16069"/>
        <dbReference type="ChEBI" id="CHEBI:15377"/>
        <dbReference type="ChEBI" id="CHEBI:15378"/>
        <dbReference type="ChEBI" id="CHEBI:16704"/>
        <dbReference type="ChEBI" id="CHEBI:17562"/>
        <dbReference type="ChEBI" id="CHEBI:28938"/>
        <dbReference type="EC" id="3.5.4.5"/>
    </reaction>
</comment>
<dbReference type="InterPro" id="IPR050202">
    <property type="entry name" value="Cyt/Deoxycyt_deaminase"/>
</dbReference>
<reference evidence="17 18" key="1">
    <citation type="submission" date="2019-12" db="EMBL/GenBank/DDBJ databases">
        <title>Sequence classification of anaerobic respiratory reductive dehalogenases: First we see many, then we see few.</title>
        <authorList>
            <person name="Molenda O."/>
            <person name="Puentes Jacome L.A."/>
            <person name="Cao X."/>
            <person name="Nesbo C.L."/>
            <person name="Tang S."/>
            <person name="Morson N."/>
            <person name="Patron J."/>
            <person name="Lomheim L."/>
            <person name="Wishart D.S."/>
            <person name="Edwards E.A."/>
        </authorList>
    </citation>
    <scope>NUCLEOTIDE SEQUENCE [LARGE SCALE GENOMIC DNA]</scope>
    <source>
        <strain evidence="17 18">12DCA</strain>
    </source>
</reference>
<feature type="binding site" evidence="13">
    <location>
        <begin position="51"/>
        <end position="57"/>
    </location>
    <ligand>
        <name>substrate</name>
    </ligand>
</feature>
<evidence type="ECO:0000256" key="6">
    <source>
        <dbReference type="ARBA" id="ARBA00022723"/>
    </source>
</evidence>
<dbReference type="GO" id="GO:0055086">
    <property type="term" value="P:nucleobase-containing small molecule metabolic process"/>
    <property type="evidence" value="ECO:0007669"/>
    <property type="project" value="UniProtKB-ARBA"/>
</dbReference>
<dbReference type="NCBIfam" id="TIGR01354">
    <property type="entry name" value="cyt_deam_tetra"/>
    <property type="match status" value="1"/>
</dbReference>
<evidence type="ECO:0000256" key="1">
    <source>
        <dbReference type="ARBA" id="ARBA00001947"/>
    </source>
</evidence>
<evidence type="ECO:0000256" key="4">
    <source>
        <dbReference type="ARBA" id="ARBA00012783"/>
    </source>
</evidence>
<accession>A0A857DG09</accession>
<dbReference type="InterPro" id="IPR016193">
    <property type="entry name" value="Cytidine_deaminase-like"/>
</dbReference>
<evidence type="ECO:0000313" key="18">
    <source>
        <dbReference type="Proteomes" id="UP000430508"/>
    </source>
</evidence>
<dbReference type="FunFam" id="3.40.140.10:FF:000008">
    <property type="entry name" value="Cytidine deaminase"/>
    <property type="match status" value="1"/>
</dbReference>
<evidence type="ECO:0000256" key="3">
    <source>
        <dbReference type="ARBA" id="ARBA00006576"/>
    </source>
</evidence>
<dbReference type="GO" id="GO:0042802">
    <property type="term" value="F:identical protein binding"/>
    <property type="evidence" value="ECO:0007669"/>
    <property type="project" value="UniProtKB-ARBA"/>
</dbReference>
<feature type="binding site" evidence="14">
    <location>
        <position position="95"/>
    </location>
    <ligand>
        <name>Zn(2+)</name>
        <dbReference type="ChEBI" id="CHEBI:29105"/>
        <note>catalytic</note>
    </ligand>
</feature>
<dbReference type="Pfam" id="PF00383">
    <property type="entry name" value="dCMP_cyt_deam_1"/>
    <property type="match status" value="1"/>
</dbReference>
<evidence type="ECO:0000256" key="13">
    <source>
        <dbReference type="PIRSR" id="PIRSR606262-2"/>
    </source>
</evidence>
<keyword evidence="7 15" id="KW-0378">Hydrolase</keyword>
<dbReference type="GO" id="GO:0072527">
    <property type="term" value="P:pyrimidine-containing compound metabolic process"/>
    <property type="evidence" value="ECO:0007669"/>
    <property type="project" value="UniProtKB-ARBA"/>
</dbReference>
<gene>
    <name evidence="17" type="ORF">GQ588_03330</name>
</gene>
<feature type="binding site" evidence="14">
    <location>
        <position position="98"/>
    </location>
    <ligand>
        <name>Zn(2+)</name>
        <dbReference type="ChEBI" id="CHEBI:29105"/>
        <note>catalytic</note>
    </ligand>
</feature>
<dbReference type="GO" id="GO:0008270">
    <property type="term" value="F:zinc ion binding"/>
    <property type="evidence" value="ECO:0007669"/>
    <property type="project" value="UniProtKB-UniRule"/>
</dbReference>
<dbReference type="AlphaFoldDB" id="A0A857DG09"/>
<comment type="similarity">
    <text evidence="3 15">Belongs to the cytidine and deoxycytidylate deaminase family.</text>
</comment>
<evidence type="ECO:0000256" key="9">
    <source>
        <dbReference type="ARBA" id="ARBA00032005"/>
    </source>
</evidence>
<feature type="domain" description="CMP/dCMP-type deaminase" evidence="16">
    <location>
        <begin position="10"/>
        <end position="136"/>
    </location>
</feature>
<evidence type="ECO:0000313" key="17">
    <source>
        <dbReference type="EMBL" id="QGZ99752.1"/>
    </source>
</evidence>
<dbReference type="InterPro" id="IPR016192">
    <property type="entry name" value="APOBEC/CMP_deaminase_Zn-bd"/>
</dbReference>
<dbReference type="PROSITE" id="PS00903">
    <property type="entry name" value="CYT_DCMP_DEAMINASES_1"/>
    <property type="match status" value="1"/>
</dbReference>
<evidence type="ECO:0000256" key="2">
    <source>
        <dbReference type="ARBA" id="ARBA00003949"/>
    </source>
</evidence>
<dbReference type="PANTHER" id="PTHR11644">
    <property type="entry name" value="CYTIDINE DEAMINASE"/>
    <property type="match status" value="1"/>
</dbReference>
<evidence type="ECO:0000256" key="10">
    <source>
        <dbReference type="ARBA" id="ARBA00049252"/>
    </source>
</evidence>
<dbReference type="EC" id="3.5.4.5" evidence="4 15"/>
<dbReference type="Gene3D" id="3.40.140.10">
    <property type="entry name" value="Cytidine Deaminase, domain 2"/>
    <property type="match status" value="1"/>
</dbReference>